<dbReference type="EMBL" id="FOYX01000002">
    <property type="protein sequence ID" value="SFR73412.1"/>
    <property type="molecule type" value="Genomic_DNA"/>
</dbReference>
<gene>
    <name evidence="1" type="ORF">SAMN04488010_2232</name>
</gene>
<evidence type="ECO:0000313" key="2">
    <source>
        <dbReference type="Proteomes" id="UP000199462"/>
    </source>
</evidence>
<dbReference type="AlphaFoldDB" id="A0A1I6J319"/>
<reference evidence="2" key="1">
    <citation type="submission" date="2016-10" db="EMBL/GenBank/DDBJ databases">
        <authorList>
            <person name="Varghese N."/>
            <person name="Submissions S."/>
        </authorList>
    </citation>
    <scope>NUCLEOTIDE SEQUENCE [LARGE SCALE GENOMIC DNA]</scope>
    <source>
        <strain evidence="2">DSM 19891</strain>
    </source>
</reference>
<accession>A0A1I6J319</accession>
<organism evidence="1 2">
    <name type="scientific">Maribacter stanieri</name>
    <dbReference type="NCBI Taxonomy" id="440514"/>
    <lineage>
        <taxon>Bacteria</taxon>
        <taxon>Pseudomonadati</taxon>
        <taxon>Bacteroidota</taxon>
        <taxon>Flavobacteriia</taxon>
        <taxon>Flavobacteriales</taxon>
        <taxon>Flavobacteriaceae</taxon>
        <taxon>Maribacter</taxon>
    </lineage>
</organism>
<dbReference type="Proteomes" id="UP000199462">
    <property type="component" value="Unassembled WGS sequence"/>
</dbReference>
<sequence length="67" mass="7696">MPISNDGHFFCSYFWVVEDLCDGIRLNRVQVLKKSILHNINYSTIITNKRIAHLSAILYSCVKSPVI</sequence>
<protein>
    <submittedName>
        <fullName evidence="1">Uncharacterized protein</fullName>
    </submittedName>
</protein>
<name>A0A1I6J319_9FLAO</name>
<keyword evidence="2" id="KW-1185">Reference proteome</keyword>
<proteinExistence type="predicted"/>
<evidence type="ECO:0000313" key="1">
    <source>
        <dbReference type="EMBL" id="SFR73412.1"/>
    </source>
</evidence>